<dbReference type="EMBL" id="LNQE01001364">
    <property type="protein sequence ID" value="KUG18747.1"/>
    <property type="molecule type" value="Genomic_DNA"/>
</dbReference>
<organism evidence="1">
    <name type="scientific">hydrocarbon metagenome</name>
    <dbReference type="NCBI Taxonomy" id="938273"/>
    <lineage>
        <taxon>unclassified sequences</taxon>
        <taxon>metagenomes</taxon>
        <taxon>ecological metagenomes</taxon>
    </lineage>
</organism>
<accession>A0A0W8FCY1</accession>
<reference evidence="1" key="1">
    <citation type="journal article" date="2015" name="Proc. Natl. Acad. Sci. U.S.A.">
        <title>Networks of energetic and metabolic interactions define dynamics in microbial communities.</title>
        <authorList>
            <person name="Embree M."/>
            <person name="Liu J.K."/>
            <person name="Al-Bassam M.M."/>
            <person name="Zengler K."/>
        </authorList>
    </citation>
    <scope>NUCLEOTIDE SEQUENCE</scope>
</reference>
<gene>
    <name evidence="1" type="ORF">ASZ90_011542</name>
</gene>
<proteinExistence type="predicted"/>
<protein>
    <submittedName>
        <fullName evidence="1">Uncharacterized protein</fullName>
    </submittedName>
</protein>
<name>A0A0W8FCY1_9ZZZZ</name>
<sequence length="43" mass="4841">MKSSRKAQAFIGALTKSSGKMIMPPEWIDILQIKAKRHDEGKI</sequence>
<dbReference type="AlphaFoldDB" id="A0A0W8FCY1"/>
<comment type="caution">
    <text evidence="1">The sequence shown here is derived from an EMBL/GenBank/DDBJ whole genome shotgun (WGS) entry which is preliminary data.</text>
</comment>
<evidence type="ECO:0000313" key="1">
    <source>
        <dbReference type="EMBL" id="KUG18747.1"/>
    </source>
</evidence>